<evidence type="ECO:0000313" key="2">
    <source>
        <dbReference type="EMBL" id="NIJ44045.1"/>
    </source>
</evidence>
<sequence>MEPFIGQIMMFGGNFAPKYWAFCDGQILSISDHQALYSLLGNAYGGDGRTTFALPDLRGRVTVHPGSGPGLTTKKLGQSDGLEATVININNMPNHSHNASFTQTSGEVSAVGSIPVNNEDGNADSSDPSSGVFAYASGDMYTSEPANANNPGNISVTGSAKVTGNVVVDPQGNQEPFNNMQPFLAINYIIALEGIYPSRS</sequence>
<dbReference type="InterPro" id="IPR011083">
    <property type="entry name" value="Phage_tail_collar_dom"/>
</dbReference>
<evidence type="ECO:0000259" key="1">
    <source>
        <dbReference type="Pfam" id="PF07484"/>
    </source>
</evidence>
<evidence type="ECO:0000313" key="3">
    <source>
        <dbReference type="Proteomes" id="UP000745859"/>
    </source>
</evidence>
<dbReference type="InterPro" id="IPR037053">
    <property type="entry name" value="Phage_tail_collar_dom_sf"/>
</dbReference>
<gene>
    <name evidence="2" type="ORF">FHR24_000484</name>
</gene>
<dbReference type="Gene3D" id="3.90.1340.10">
    <property type="entry name" value="Phage tail collar domain"/>
    <property type="match status" value="1"/>
</dbReference>
<dbReference type="Proteomes" id="UP000745859">
    <property type="component" value="Unassembled WGS sequence"/>
</dbReference>
<dbReference type="EMBL" id="JAASQL010000001">
    <property type="protein sequence ID" value="NIJ44045.1"/>
    <property type="molecule type" value="Genomic_DNA"/>
</dbReference>
<reference evidence="2 3" key="1">
    <citation type="submission" date="2020-03" db="EMBL/GenBank/DDBJ databases">
        <title>Genomic Encyclopedia of Type Strains, Phase IV (KMG-IV): sequencing the most valuable type-strain genomes for metagenomic binning, comparative biology and taxonomic classification.</title>
        <authorList>
            <person name="Goeker M."/>
        </authorList>
    </citation>
    <scope>NUCLEOTIDE SEQUENCE [LARGE SCALE GENOMIC DNA]</scope>
    <source>
        <strain evidence="2 3">DSM 101599</strain>
    </source>
</reference>
<proteinExistence type="predicted"/>
<accession>A0ABX0U7W2</accession>
<protein>
    <submittedName>
        <fullName evidence="2">Microcystin-dependent protein</fullName>
    </submittedName>
</protein>
<dbReference type="Pfam" id="PF07484">
    <property type="entry name" value="Collar"/>
    <property type="match status" value="1"/>
</dbReference>
<feature type="domain" description="Phage tail collar" evidence="1">
    <location>
        <begin position="6"/>
        <end position="61"/>
    </location>
</feature>
<name>A0ABX0U7W2_9FLAO</name>
<dbReference type="SUPFAM" id="SSF88874">
    <property type="entry name" value="Receptor-binding domain of short tail fibre protein gp12"/>
    <property type="match status" value="1"/>
</dbReference>
<organism evidence="2 3">
    <name type="scientific">Wenyingzhuangia heitensis</name>
    <dbReference type="NCBI Taxonomy" id="1487859"/>
    <lineage>
        <taxon>Bacteria</taxon>
        <taxon>Pseudomonadati</taxon>
        <taxon>Bacteroidota</taxon>
        <taxon>Flavobacteriia</taxon>
        <taxon>Flavobacteriales</taxon>
        <taxon>Flavobacteriaceae</taxon>
        <taxon>Wenyingzhuangia</taxon>
    </lineage>
</organism>
<comment type="caution">
    <text evidence="2">The sequence shown here is derived from an EMBL/GenBank/DDBJ whole genome shotgun (WGS) entry which is preliminary data.</text>
</comment>
<dbReference type="RefSeq" id="WP_167183344.1">
    <property type="nucleotide sequence ID" value="NZ_JAASQL010000001.1"/>
</dbReference>
<keyword evidence="3" id="KW-1185">Reference proteome</keyword>